<name>A0ABN3V4G4_9PSEU</name>
<keyword evidence="1" id="KW-1133">Transmembrane helix</keyword>
<feature type="transmembrane region" description="Helical" evidence="1">
    <location>
        <begin position="128"/>
        <end position="148"/>
    </location>
</feature>
<comment type="caution">
    <text evidence="2">The sequence shown here is derived from an EMBL/GenBank/DDBJ whole genome shotgun (WGS) entry which is preliminary data.</text>
</comment>
<keyword evidence="1" id="KW-0812">Transmembrane</keyword>
<dbReference type="EMBL" id="BAAAUX010000004">
    <property type="protein sequence ID" value="GAA2777688.1"/>
    <property type="molecule type" value="Genomic_DNA"/>
</dbReference>
<protein>
    <submittedName>
        <fullName evidence="2">Uncharacterized protein</fullName>
    </submittedName>
</protein>
<reference evidence="2 3" key="1">
    <citation type="journal article" date="2019" name="Int. J. Syst. Evol. Microbiol.">
        <title>The Global Catalogue of Microorganisms (GCM) 10K type strain sequencing project: providing services to taxonomists for standard genome sequencing and annotation.</title>
        <authorList>
            <consortium name="The Broad Institute Genomics Platform"/>
            <consortium name="The Broad Institute Genome Sequencing Center for Infectious Disease"/>
            <person name="Wu L."/>
            <person name="Ma J."/>
        </authorList>
    </citation>
    <scope>NUCLEOTIDE SEQUENCE [LARGE SCALE GENOMIC DNA]</scope>
    <source>
        <strain evidence="2 3">JCM 9383</strain>
    </source>
</reference>
<evidence type="ECO:0000313" key="3">
    <source>
        <dbReference type="Proteomes" id="UP001500979"/>
    </source>
</evidence>
<dbReference type="Proteomes" id="UP001500979">
    <property type="component" value="Unassembled WGS sequence"/>
</dbReference>
<evidence type="ECO:0000313" key="2">
    <source>
        <dbReference type="EMBL" id="GAA2777688.1"/>
    </source>
</evidence>
<feature type="transmembrane region" description="Helical" evidence="1">
    <location>
        <begin position="48"/>
        <end position="67"/>
    </location>
</feature>
<organism evidence="2 3">
    <name type="scientific">Saccharopolyspora taberi</name>
    <dbReference type="NCBI Taxonomy" id="60895"/>
    <lineage>
        <taxon>Bacteria</taxon>
        <taxon>Bacillati</taxon>
        <taxon>Actinomycetota</taxon>
        <taxon>Actinomycetes</taxon>
        <taxon>Pseudonocardiales</taxon>
        <taxon>Pseudonocardiaceae</taxon>
        <taxon>Saccharopolyspora</taxon>
    </lineage>
</organism>
<sequence>MLFGVSGALLIGITALLAGYPLPTAAGAVGYAGLAVAFAAAHRCRSRIPLWLLGITALVVVAGELFAPGQRIAIDGVRLGEGPQWIAGMVESWPRLLLWSCVFLLPRPVLVAAVGTALCLIRDAPAGLLAWGVPGHVFTTALAVFLLVRRGLVLPVLVVAGGMIAAGIEARVISVGTPTEIHLALWPAYLALAAVAGGLEALTRRTFRKA</sequence>
<feature type="transmembrane region" description="Helical" evidence="1">
    <location>
        <begin position="20"/>
        <end position="41"/>
    </location>
</feature>
<evidence type="ECO:0000256" key="1">
    <source>
        <dbReference type="SAM" id="Phobius"/>
    </source>
</evidence>
<proteinExistence type="predicted"/>
<keyword evidence="3" id="KW-1185">Reference proteome</keyword>
<keyword evidence="1" id="KW-0472">Membrane</keyword>
<feature type="transmembrane region" description="Helical" evidence="1">
    <location>
        <begin position="184"/>
        <end position="202"/>
    </location>
</feature>
<gene>
    <name evidence="2" type="ORF">GCM10010470_08450</name>
</gene>
<accession>A0ABN3V4G4</accession>